<dbReference type="Proteomes" id="UP001321760">
    <property type="component" value="Unassembled WGS sequence"/>
</dbReference>
<sequence length="225" mass="24338">MSWANTPTGTHRPPAQPDGLADTVSHRTLPLPLTLSAMTSKREPTDSGHSEDWVLVSHEEHRDSRHPQYNTDNMSSTQLARASAPAINNEAHHVYDMTEEEDDRLAWCRKTVSNGSTDTSSTNTATGVGAVNAVGNGPLTEISLHLHQRELSQGYSADIPQWVQGTTGFALHAHAHLAESSMQHSMLVRSRKSKASTISSVSQDREATRASAPSPHDVFGAGGWC</sequence>
<feature type="region of interest" description="Disordered" evidence="1">
    <location>
        <begin position="1"/>
        <end position="23"/>
    </location>
</feature>
<protein>
    <submittedName>
        <fullName evidence="2">Uncharacterized protein</fullName>
    </submittedName>
</protein>
<proteinExistence type="predicted"/>
<name>A0AAV9GGP3_9PEZI</name>
<accession>A0AAV9GGP3</accession>
<organism evidence="2 3">
    <name type="scientific">Podospora aff. communis PSN243</name>
    <dbReference type="NCBI Taxonomy" id="3040156"/>
    <lineage>
        <taxon>Eukaryota</taxon>
        <taxon>Fungi</taxon>
        <taxon>Dikarya</taxon>
        <taxon>Ascomycota</taxon>
        <taxon>Pezizomycotina</taxon>
        <taxon>Sordariomycetes</taxon>
        <taxon>Sordariomycetidae</taxon>
        <taxon>Sordariales</taxon>
        <taxon>Podosporaceae</taxon>
        <taxon>Podospora</taxon>
    </lineage>
</organism>
<reference evidence="2" key="1">
    <citation type="journal article" date="2023" name="Mol. Phylogenet. Evol.">
        <title>Genome-scale phylogeny and comparative genomics of the fungal order Sordariales.</title>
        <authorList>
            <person name="Hensen N."/>
            <person name="Bonometti L."/>
            <person name="Westerberg I."/>
            <person name="Brannstrom I.O."/>
            <person name="Guillou S."/>
            <person name="Cros-Aarteil S."/>
            <person name="Calhoun S."/>
            <person name="Haridas S."/>
            <person name="Kuo A."/>
            <person name="Mondo S."/>
            <person name="Pangilinan J."/>
            <person name="Riley R."/>
            <person name="LaButti K."/>
            <person name="Andreopoulos B."/>
            <person name="Lipzen A."/>
            <person name="Chen C."/>
            <person name="Yan M."/>
            <person name="Daum C."/>
            <person name="Ng V."/>
            <person name="Clum A."/>
            <person name="Steindorff A."/>
            <person name="Ohm R.A."/>
            <person name="Martin F."/>
            <person name="Silar P."/>
            <person name="Natvig D.O."/>
            <person name="Lalanne C."/>
            <person name="Gautier V."/>
            <person name="Ament-Velasquez S.L."/>
            <person name="Kruys A."/>
            <person name="Hutchinson M.I."/>
            <person name="Powell A.J."/>
            <person name="Barry K."/>
            <person name="Miller A.N."/>
            <person name="Grigoriev I.V."/>
            <person name="Debuchy R."/>
            <person name="Gladieux P."/>
            <person name="Hiltunen Thoren M."/>
            <person name="Johannesson H."/>
        </authorList>
    </citation>
    <scope>NUCLEOTIDE SEQUENCE</scope>
    <source>
        <strain evidence="2">PSN243</strain>
    </source>
</reference>
<evidence type="ECO:0000256" key="1">
    <source>
        <dbReference type="SAM" id="MobiDB-lite"/>
    </source>
</evidence>
<keyword evidence="3" id="KW-1185">Reference proteome</keyword>
<gene>
    <name evidence="2" type="ORF">QBC34DRAFT_125829</name>
</gene>
<reference evidence="2" key="2">
    <citation type="submission" date="2023-05" db="EMBL/GenBank/DDBJ databases">
        <authorList>
            <consortium name="Lawrence Berkeley National Laboratory"/>
            <person name="Steindorff A."/>
            <person name="Hensen N."/>
            <person name="Bonometti L."/>
            <person name="Westerberg I."/>
            <person name="Brannstrom I.O."/>
            <person name="Guillou S."/>
            <person name="Cros-Aarteil S."/>
            <person name="Calhoun S."/>
            <person name="Haridas S."/>
            <person name="Kuo A."/>
            <person name="Mondo S."/>
            <person name="Pangilinan J."/>
            <person name="Riley R."/>
            <person name="Labutti K."/>
            <person name="Andreopoulos B."/>
            <person name="Lipzen A."/>
            <person name="Chen C."/>
            <person name="Yanf M."/>
            <person name="Daum C."/>
            <person name="Ng V."/>
            <person name="Clum A."/>
            <person name="Ohm R."/>
            <person name="Martin F."/>
            <person name="Silar P."/>
            <person name="Natvig D."/>
            <person name="Lalanne C."/>
            <person name="Gautier V."/>
            <person name="Ament-Velasquez S.L."/>
            <person name="Kruys A."/>
            <person name="Hutchinson M.I."/>
            <person name="Powell A.J."/>
            <person name="Barry K."/>
            <person name="Miller A.N."/>
            <person name="Grigoriev I.V."/>
            <person name="Debuchy R."/>
            <person name="Gladieux P."/>
            <person name="Thoren M.H."/>
            <person name="Johannesson H."/>
        </authorList>
    </citation>
    <scope>NUCLEOTIDE SEQUENCE</scope>
    <source>
        <strain evidence="2">PSN243</strain>
    </source>
</reference>
<dbReference type="AlphaFoldDB" id="A0AAV9GGP3"/>
<feature type="region of interest" description="Disordered" evidence="1">
    <location>
        <begin position="190"/>
        <end position="225"/>
    </location>
</feature>
<comment type="caution">
    <text evidence="2">The sequence shown here is derived from an EMBL/GenBank/DDBJ whole genome shotgun (WGS) entry which is preliminary data.</text>
</comment>
<dbReference type="EMBL" id="MU865948">
    <property type="protein sequence ID" value="KAK4447611.1"/>
    <property type="molecule type" value="Genomic_DNA"/>
</dbReference>
<evidence type="ECO:0000313" key="3">
    <source>
        <dbReference type="Proteomes" id="UP001321760"/>
    </source>
</evidence>
<evidence type="ECO:0000313" key="2">
    <source>
        <dbReference type="EMBL" id="KAK4447611.1"/>
    </source>
</evidence>